<dbReference type="EMBL" id="EU969074">
    <property type="protein sequence ID" value="ACG41192.1"/>
    <property type="molecule type" value="mRNA"/>
</dbReference>
<feature type="signal peptide" evidence="2">
    <location>
        <begin position="1"/>
        <end position="24"/>
    </location>
</feature>
<proteinExistence type="evidence at transcript level"/>
<evidence type="ECO:0000256" key="2">
    <source>
        <dbReference type="SAM" id="SignalP"/>
    </source>
</evidence>
<feature type="compositionally biased region" description="Pro residues" evidence="1">
    <location>
        <begin position="32"/>
        <end position="61"/>
    </location>
</feature>
<name>B6TVQ9_MAIZE</name>
<organism evidence="3">
    <name type="scientific">Zea mays</name>
    <name type="common">Maize</name>
    <dbReference type="NCBI Taxonomy" id="4577"/>
    <lineage>
        <taxon>Eukaryota</taxon>
        <taxon>Viridiplantae</taxon>
        <taxon>Streptophyta</taxon>
        <taxon>Embryophyta</taxon>
        <taxon>Tracheophyta</taxon>
        <taxon>Spermatophyta</taxon>
        <taxon>Magnoliopsida</taxon>
        <taxon>Liliopsida</taxon>
        <taxon>Poales</taxon>
        <taxon>Poaceae</taxon>
        <taxon>PACMAD clade</taxon>
        <taxon>Panicoideae</taxon>
        <taxon>Andropogonodae</taxon>
        <taxon>Andropogoneae</taxon>
        <taxon>Tripsacinae</taxon>
        <taxon>Zea</taxon>
    </lineage>
</organism>
<feature type="region of interest" description="Disordered" evidence="1">
    <location>
        <begin position="25"/>
        <end position="71"/>
    </location>
</feature>
<accession>B6TVQ9</accession>
<feature type="chain" id="PRO_5002847791" evidence="2">
    <location>
        <begin position="25"/>
        <end position="132"/>
    </location>
</feature>
<protein>
    <submittedName>
        <fullName evidence="3">Uncharacterized protein</fullName>
    </submittedName>
</protein>
<reference evidence="3" key="1">
    <citation type="journal article" date="2009" name="Plant Mol. Biol.">
        <title>Insights into corn genes derived from large-scale cDNA sequencing.</title>
        <authorList>
            <person name="Alexandrov N.N."/>
            <person name="Brover V.V."/>
            <person name="Freidin S."/>
            <person name="Troukhan M.E."/>
            <person name="Tatarinova T.V."/>
            <person name="Zhang H."/>
            <person name="Swaller T.J."/>
            <person name="Lu Y.P."/>
            <person name="Bouck J."/>
            <person name="Flavell R.B."/>
            <person name="Feldmann K.A."/>
        </authorList>
    </citation>
    <scope>NUCLEOTIDE SEQUENCE</scope>
</reference>
<evidence type="ECO:0000256" key="1">
    <source>
        <dbReference type="SAM" id="MobiDB-lite"/>
    </source>
</evidence>
<evidence type="ECO:0000313" key="3">
    <source>
        <dbReference type="EMBL" id="ACG41192.1"/>
    </source>
</evidence>
<keyword evidence="2" id="KW-0732">Signal</keyword>
<sequence>MASNKSIALLVLALALMLTVSVHGQLSSSSPTPAPSPAPAAPTPTPSPSPASAPAPTPAPAPSQNRCPPGFPDLKSLLEGIKRYLAQAIYIFYVPSRQNPGNSSNKCLCFPASTSIISIFSGPYECVPAPLK</sequence>
<dbReference type="AlphaFoldDB" id="B6TVQ9"/>